<organism evidence="1 2">
    <name type="scientific">Syphacia muris</name>
    <dbReference type="NCBI Taxonomy" id="451379"/>
    <lineage>
        <taxon>Eukaryota</taxon>
        <taxon>Metazoa</taxon>
        <taxon>Ecdysozoa</taxon>
        <taxon>Nematoda</taxon>
        <taxon>Chromadorea</taxon>
        <taxon>Rhabditida</taxon>
        <taxon>Spirurina</taxon>
        <taxon>Oxyuridomorpha</taxon>
        <taxon>Oxyuroidea</taxon>
        <taxon>Oxyuridae</taxon>
        <taxon>Syphacia</taxon>
    </lineage>
</organism>
<protein>
    <submittedName>
        <fullName evidence="2">Secreted protein</fullName>
    </submittedName>
</protein>
<keyword evidence="1" id="KW-1185">Reference proteome</keyword>
<sequence length="73" mass="8007">MCSFACTSSSNSLLDVALFLFIIQEKEKEGERGRKTEGTIANIRNTIDTCMVLIESRCLKLSIDSESSSALNS</sequence>
<dbReference type="AlphaFoldDB" id="A0A0N5AGI3"/>
<reference evidence="2" key="1">
    <citation type="submission" date="2017-02" db="UniProtKB">
        <authorList>
            <consortium name="WormBaseParasite"/>
        </authorList>
    </citation>
    <scope>IDENTIFICATION</scope>
</reference>
<proteinExistence type="predicted"/>
<evidence type="ECO:0000313" key="1">
    <source>
        <dbReference type="Proteomes" id="UP000046393"/>
    </source>
</evidence>
<dbReference type="Proteomes" id="UP000046393">
    <property type="component" value="Unplaced"/>
</dbReference>
<evidence type="ECO:0000313" key="2">
    <source>
        <dbReference type="WBParaSite" id="SMUV_0000343401-mRNA-1"/>
    </source>
</evidence>
<name>A0A0N5AGI3_9BILA</name>
<accession>A0A0N5AGI3</accession>
<dbReference type="WBParaSite" id="SMUV_0000343401-mRNA-1">
    <property type="protein sequence ID" value="SMUV_0000343401-mRNA-1"/>
    <property type="gene ID" value="SMUV_0000343401"/>
</dbReference>